<dbReference type="Proteomes" id="UP000217790">
    <property type="component" value="Unassembled WGS sequence"/>
</dbReference>
<dbReference type="AlphaFoldDB" id="A0A2H3D6L2"/>
<gene>
    <name evidence="1" type="ORF">ARMGADRAFT_1017082</name>
</gene>
<sequence length="125" mass="13543">MNDSTPVRKSNEAARRVAGTFQLYSSKTTQDIHQFPTQCLLKTLNNVNANEDGGIRACAELECLADILGNCRFVVTISKMRTSAHWVITSPPYTNLSPKNLSNTSRVGIYASNGGFAKTTMGGIS</sequence>
<keyword evidence="2" id="KW-1185">Reference proteome</keyword>
<dbReference type="InParanoid" id="A0A2H3D6L2"/>
<dbReference type="EMBL" id="KZ293681">
    <property type="protein sequence ID" value="PBK87062.1"/>
    <property type="molecule type" value="Genomic_DNA"/>
</dbReference>
<name>A0A2H3D6L2_ARMGA</name>
<evidence type="ECO:0000313" key="1">
    <source>
        <dbReference type="EMBL" id="PBK87062.1"/>
    </source>
</evidence>
<organism evidence="1 2">
    <name type="scientific">Armillaria gallica</name>
    <name type="common">Bulbous honey fungus</name>
    <name type="synonym">Armillaria bulbosa</name>
    <dbReference type="NCBI Taxonomy" id="47427"/>
    <lineage>
        <taxon>Eukaryota</taxon>
        <taxon>Fungi</taxon>
        <taxon>Dikarya</taxon>
        <taxon>Basidiomycota</taxon>
        <taxon>Agaricomycotina</taxon>
        <taxon>Agaricomycetes</taxon>
        <taxon>Agaricomycetidae</taxon>
        <taxon>Agaricales</taxon>
        <taxon>Marasmiineae</taxon>
        <taxon>Physalacriaceae</taxon>
        <taxon>Armillaria</taxon>
    </lineage>
</organism>
<evidence type="ECO:0000313" key="2">
    <source>
        <dbReference type="Proteomes" id="UP000217790"/>
    </source>
</evidence>
<accession>A0A2H3D6L2</accession>
<protein>
    <submittedName>
        <fullName evidence="1">Uncharacterized protein</fullName>
    </submittedName>
</protein>
<proteinExistence type="predicted"/>
<reference evidence="2" key="1">
    <citation type="journal article" date="2017" name="Nat. Ecol. Evol.">
        <title>Genome expansion and lineage-specific genetic innovations in the forest pathogenic fungi Armillaria.</title>
        <authorList>
            <person name="Sipos G."/>
            <person name="Prasanna A.N."/>
            <person name="Walter M.C."/>
            <person name="O'Connor E."/>
            <person name="Balint B."/>
            <person name="Krizsan K."/>
            <person name="Kiss B."/>
            <person name="Hess J."/>
            <person name="Varga T."/>
            <person name="Slot J."/>
            <person name="Riley R."/>
            <person name="Boka B."/>
            <person name="Rigling D."/>
            <person name="Barry K."/>
            <person name="Lee J."/>
            <person name="Mihaltcheva S."/>
            <person name="LaButti K."/>
            <person name="Lipzen A."/>
            <person name="Waldron R."/>
            <person name="Moloney N.M."/>
            <person name="Sperisen C."/>
            <person name="Kredics L."/>
            <person name="Vagvoelgyi C."/>
            <person name="Patrignani A."/>
            <person name="Fitzpatrick D."/>
            <person name="Nagy I."/>
            <person name="Doyle S."/>
            <person name="Anderson J.B."/>
            <person name="Grigoriev I.V."/>
            <person name="Gueldener U."/>
            <person name="Muensterkoetter M."/>
            <person name="Nagy L.G."/>
        </authorList>
    </citation>
    <scope>NUCLEOTIDE SEQUENCE [LARGE SCALE GENOMIC DNA]</scope>
    <source>
        <strain evidence="2">Ar21-2</strain>
    </source>
</reference>